<dbReference type="EMBL" id="DS914664">
    <property type="protein sequence ID" value="EEC16926.1"/>
    <property type="molecule type" value="Genomic_DNA"/>
</dbReference>
<evidence type="ECO:0000313" key="4">
    <source>
        <dbReference type="Proteomes" id="UP000001555"/>
    </source>
</evidence>
<dbReference type="PaxDb" id="6945-B7QDK4"/>
<organism>
    <name type="scientific">Ixodes scapularis</name>
    <name type="common">Black-legged tick</name>
    <name type="synonym">Deer tick</name>
    <dbReference type="NCBI Taxonomy" id="6945"/>
    <lineage>
        <taxon>Eukaryota</taxon>
        <taxon>Metazoa</taxon>
        <taxon>Ecdysozoa</taxon>
        <taxon>Arthropoda</taxon>
        <taxon>Chelicerata</taxon>
        <taxon>Arachnida</taxon>
        <taxon>Acari</taxon>
        <taxon>Parasitiformes</taxon>
        <taxon>Ixodida</taxon>
        <taxon>Ixodoidea</taxon>
        <taxon>Ixodidae</taxon>
        <taxon>Ixodinae</taxon>
        <taxon>Ixodes</taxon>
    </lineage>
</organism>
<dbReference type="VEuPathDB" id="VectorBase:ISCW012033"/>
<evidence type="ECO:0000313" key="3">
    <source>
        <dbReference type="EnsemblMetazoa" id="ISCW012033-PA"/>
    </source>
</evidence>
<gene>
    <name evidence="2" type="ORF">IscW_ISCW012033</name>
</gene>
<reference evidence="2 4" key="1">
    <citation type="submission" date="2008-03" db="EMBL/GenBank/DDBJ databases">
        <title>Annotation of Ixodes scapularis.</title>
        <authorList>
            <consortium name="Ixodes scapularis Genome Project Consortium"/>
            <person name="Caler E."/>
            <person name="Hannick L.I."/>
            <person name="Bidwell S."/>
            <person name="Joardar V."/>
            <person name="Thiagarajan M."/>
            <person name="Amedeo P."/>
            <person name="Galinsky K.J."/>
            <person name="Schobel S."/>
            <person name="Inman J."/>
            <person name="Hostetler J."/>
            <person name="Miller J."/>
            <person name="Hammond M."/>
            <person name="Megy K."/>
            <person name="Lawson D."/>
            <person name="Kodira C."/>
            <person name="Sutton G."/>
            <person name="Meyer J."/>
            <person name="Hill C.A."/>
            <person name="Birren B."/>
            <person name="Nene V."/>
            <person name="Collins F."/>
            <person name="Alarcon-Chaidez F."/>
            <person name="Wikel S."/>
            <person name="Strausberg R."/>
        </authorList>
    </citation>
    <scope>NUCLEOTIDE SEQUENCE [LARGE SCALE GENOMIC DNA]</scope>
    <source>
        <strain evidence="4">Wikel</strain>
        <strain evidence="2">Wikel colony</strain>
    </source>
</reference>
<dbReference type="EnsemblMetazoa" id="ISCW012033-RA">
    <property type="protein sequence ID" value="ISCW012033-PA"/>
    <property type="gene ID" value="ISCW012033"/>
</dbReference>
<proteinExistence type="predicted"/>
<evidence type="ECO:0000256" key="1">
    <source>
        <dbReference type="SAM" id="MobiDB-lite"/>
    </source>
</evidence>
<feature type="region of interest" description="Disordered" evidence="1">
    <location>
        <begin position="26"/>
        <end position="55"/>
    </location>
</feature>
<protein>
    <submittedName>
        <fullName evidence="2 3">Uncharacterized protein</fullName>
    </submittedName>
</protein>
<dbReference type="AlphaFoldDB" id="B7QDK4"/>
<keyword evidence="4" id="KW-1185">Reference proteome</keyword>
<dbReference type="EMBL" id="ABJB010778895">
    <property type="status" value="NOT_ANNOTATED_CDS"/>
    <property type="molecule type" value="Genomic_DNA"/>
</dbReference>
<dbReference type="VEuPathDB" id="VectorBase:ISCP_038600"/>
<dbReference type="Proteomes" id="UP000001555">
    <property type="component" value="Unassembled WGS sequence"/>
</dbReference>
<dbReference type="VEuPathDB" id="VectorBase:ISCI012033"/>
<name>B7QDK4_IXOSC</name>
<evidence type="ECO:0000313" key="2">
    <source>
        <dbReference type="EMBL" id="EEC16926.1"/>
    </source>
</evidence>
<dbReference type="HOGENOM" id="CLU_1951165_0_0_1"/>
<reference evidence="3" key="2">
    <citation type="submission" date="2020-05" db="UniProtKB">
        <authorList>
            <consortium name="EnsemblMetazoa"/>
        </authorList>
    </citation>
    <scope>IDENTIFICATION</scope>
    <source>
        <strain evidence="3">wikel</strain>
    </source>
</reference>
<dbReference type="InParanoid" id="B7QDK4"/>
<sequence length="129" mass="14312">MATWRDGLSDLEREMLVHSESIGLSPYARTPAKRPKRSVDEEDVPALPDPSPDPDAWRLMNTAWECLCCRECLPAKAAQPEGSITEHPDFALVCLQPAVLRVACWAPWSMPIFLDAGRADVRNSSLNVP</sequence>
<accession>B7QDK4</accession>
<dbReference type="OrthoDB" id="5985612at2759"/>